<dbReference type="SUPFAM" id="SSF56112">
    <property type="entry name" value="Protein kinase-like (PK-like)"/>
    <property type="match status" value="1"/>
</dbReference>
<proteinExistence type="inferred from homology"/>
<dbReference type="PANTHER" id="PTHR45890">
    <property type="entry name" value="AARF DOMAIN CONTAINING KINASE 2 (PREDICTED)"/>
    <property type="match status" value="1"/>
</dbReference>
<dbReference type="InterPro" id="IPR052402">
    <property type="entry name" value="ADCK_kinase"/>
</dbReference>
<dbReference type="GO" id="GO:0005739">
    <property type="term" value="C:mitochondrion"/>
    <property type="evidence" value="ECO:0007669"/>
    <property type="project" value="TreeGrafter"/>
</dbReference>
<dbReference type="AlphaFoldDB" id="A0A9P8TIG8"/>
<dbReference type="InterPro" id="IPR000719">
    <property type="entry name" value="Prot_kinase_dom"/>
</dbReference>
<gene>
    <name evidence="3" type="ORF">WICPIJ_008422</name>
</gene>
<dbReference type="GO" id="GO:0004672">
    <property type="term" value="F:protein kinase activity"/>
    <property type="evidence" value="ECO:0007669"/>
    <property type="project" value="InterPro"/>
</dbReference>
<evidence type="ECO:0000256" key="1">
    <source>
        <dbReference type="ARBA" id="ARBA00009670"/>
    </source>
</evidence>
<dbReference type="PROSITE" id="PS50011">
    <property type="entry name" value="PROTEIN_KINASE_DOM"/>
    <property type="match status" value="1"/>
</dbReference>
<sequence>MFSLFVKSHSAPMLRTIKAVSSSSSLLQYQSLSRSIHQNSAINSLVRSHITSKRFISCSRSTLLKQQWGKLQTRRPPYIAATAVVFSVLTVSLYVNNQFQAHLIFNEANDRDSSHAESLTTLKPDPKQGDTYESSLYHASQDELSNEEKLQREEKLNSRFAILYKIQFFWHDYIWDPSLTILRFLKLTLIFTPALFTYFPLTFFSHSSRSYGNLIWFKILRLSLEAAGASFIKLGQWAASRTDLFSAELCCELSQLHSNAKAHSLKYTKEILIESFGGLKFEEIFDEFQETPIGVGAIAQVYSAKLSQRVLEQIDDFANVKILKKKKHWFFHRIHNDEEKPDVQQTVAIKVMHPNVITNIRRDLQIMSFFARAIDCLPTMEWVALPDEVANFGTLMNLQLDLRIEGLNLSKFQKDYKDDFFVNFPTPYLKFSNRFILVEEYISGLPMSKLLSLKSEGLLPQQVSKKLSDTVMDSFLQMLILNNFIHSDLHPGNIIVRFIKTNDLQTEILSTSTQTQHISHLLNSCRTKEELSRALCKLDKEGYHPEVCYIDAGLVTELNTRNRVNFISLFNALAQFDGYKAGELMIERSRAPETAIDPELFAIKVEKLVSKIKERTFTLGTVSIGDLLEKMLSMVRAHHVKMEGDFVSVIVAILLLEGLGRQLDPELDLFARFLSRQDDKGFGKLIDNADKFTMLKVWIALELRQFITVGVADIYRIVKSDQLCPNY</sequence>
<keyword evidence="4" id="KW-1185">Reference proteome</keyword>
<reference evidence="3" key="1">
    <citation type="journal article" date="2021" name="Open Biol.">
        <title>Shared evolutionary footprints suggest mitochondrial oxidative damage underlies multiple complex I losses in fungi.</title>
        <authorList>
            <person name="Schikora-Tamarit M.A."/>
            <person name="Marcet-Houben M."/>
            <person name="Nosek J."/>
            <person name="Gabaldon T."/>
        </authorList>
    </citation>
    <scope>NUCLEOTIDE SEQUENCE</scope>
    <source>
        <strain evidence="3">CBS2887</strain>
    </source>
</reference>
<dbReference type="PANTHER" id="PTHR45890:SF1">
    <property type="entry name" value="AARF DOMAIN CONTAINING KINASE 2"/>
    <property type="match status" value="1"/>
</dbReference>
<comment type="similarity">
    <text evidence="1">Belongs to the protein kinase superfamily. ADCK protein kinase family.</text>
</comment>
<evidence type="ECO:0000313" key="3">
    <source>
        <dbReference type="EMBL" id="KAH3680041.1"/>
    </source>
</evidence>
<comment type="caution">
    <text evidence="3">The sequence shown here is derived from an EMBL/GenBank/DDBJ whole genome shotgun (WGS) entry which is preliminary data.</text>
</comment>
<dbReference type="GO" id="GO:0005524">
    <property type="term" value="F:ATP binding"/>
    <property type="evidence" value="ECO:0007669"/>
    <property type="project" value="InterPro"/>
</dbReference>
<evidence type="ECO:0000259" key="2">
    <source>
        <dbReference type="PROSITE" id="PS50011"/>
    </source>
</evidence>
<organism evidence="3 4">
    <name type="scientific">Wickerhamomyces pijperi</name>
    <name type="common">Yeast</name>
    <name type="synonym">Pichia pijperi</name>
    <dbReference type="NCBI Taxonomy" id="599730"/>
    <lineage>
        <taxon>Eukaryota</taxon>
        <taxon>Fungi</taxon>
        <taxon>Dikarya</taxon>
        <taxon>Ascomycota</taxon>
        <taxon>Saccharomycotina</taxon>
        <taxon>Saccharomycetes</taxon>
        <taxon>Phaffomycetales</taxon>
        <taxon>Wickerhamomycetaceae</taxon>
        <taxon>Wickerhamomyces</taxon>
    </lineage>
</organism>
<evidence type="ECO:0000313" key="4">
    <source>
        <dbReference type="Proteomes" id="UP000774326"/>
    </source>
</evidence>
<dbReference type="InterPro" id="IPR044095">
    <property type="entry name" value="ADCK2_dom"/>
</dbReference>
<feature type="domain" description="Protein kinase" evidence="2">
    <location>
        <begin position="287"/>
        <end position="674"/>
    </location>
</feature>
<dbReference type="Pfam" id="PF03109">
    <property type="entry name" value="ABC1"/>
    <property type="match status" value="2"/>
</dbReference>
<dbReference type="InterPro" id="IPR004147">
    <property type="entry name" value="ABC1_dom"/>
</dbReference>
<dbReference type="Proteomes" id="UP000774326">
    <property type="component" value="Unassembled WGS sequence"/>
</dbReference>
<dbReference type="InterPro" id="IPR011009">
    <property type="entry name" value="Kinase-like_dom_sf"/>
</dbReference>
<reference evidence="3" key="2">
    <citation type="submission" date="2021-01" db="EMBL/GenBank/DDBJ databases">
        <authorList>
            <person name="Schikora-Tamarit M.A."/>
        </authorList>
    </citation>
    <scope>NUCLEOTIDE SEQUENCE</scope>
    <source>
        <strain evidence="3">CBS2887</strain>
    </source>
</reference>
<dbReference type="CDD" id="cd13971">
    <property type="entry name" value="ADCK2-like"/>
    <property type="match status" value="1"/>
</dbReference>
<dbReference type="OrthoDB" id="1290869at2759"/>
<dbReference type="EMBL" id="JAEUBG010004803">
    <property type="protein sequence ID" value="KAH3680041.1"/>
    <property type="molecule type" value="Genomic_DNA"/>
</dbReference>
<accession>A0A9P8TIG8</accession>
<name>A0A9P8TIG8_WICPI</name>
<protein>
    <recommendedName>
        <fullName evidence="2">Protein kinase domain-containing protein</fullName>
    </recommendedName>
</protein>